<proteinExistence type="predicted"/>
<feature type="chain" id="PRO_5023070562" evidence="1">
    <location>
        <begin position="26"/>
        <end position="141"/>
    </location>
</feature>
<name>A0A5C1QHH1_9SPIO</name>
<dbReference type="EMBL" id="CP036150">
    <property type="protein sequence ID" value="QEN07585.1"/>
    <property type="molecule type" value="Genomic_DNA"/>
</dbReference>
<evidence type="ECO:0000313" key="3">
    <source>
        <dbReference type="Proteomes" id="UP000324209"/>
    </source>
</evidence>
<keyword evidence="3" id="KW-1185">Reference proteome</keyword>
<keyword evidence="1" id="KW-0732">Signal</keyword>
<dbReference type="Proteomes" id="UP000324209">
    <property type="component" value="Chromosome"/>
</dbReference>
<sequence>MMKYVYKNNKLILLILACISLSNCRSTDTSEDQNILFEDEFYMSRPKIIIDSPMAKLPYILKWEGSRSVRSYEIQSAFDLQFTDSRQNWTTKETFLTLFELKSDVVYIRIRSHFDSDTSRWSEIVKLSLESDELRITRVRD</sequence>
<organism evidence="2 3">
    <name type="scientific">Oceanispirochaeta crateris</name>
    <dbReference type="NCBI Taxonomy" id="2518645"/>
    <lineage>
        <taxon>Bacteria</taxon>
        <taxon>Pseudomonadati</taxon>
        <taxon>Spirochaetota</taxon>
        <taxon>Spirochaetia</taxon>
        <taxon>Spirochaetales</taxon>
        <taxon>Spirochaetaceae</taxon>
        <taxon>Oceanispirochaeta</taxon>
    </lineage>
</organism>
<evidence type="ECO:0000313" key="2">
    <source>
        <dbReference type="EMBL" id="QEN07585.1"/>
    </source>
</evidence>
<dbReference type="RefSeq" id="WP_149485665.1">
    <property type="nucleotide sequence ID" value="NZ_CP036150.1"/>
</dbReference>
<evidence type="ECO:0000256" key="1">
    <source>
        <dbReference type="SAM" id="SignalP"/>
    </source>
</evidence>
<feature type="signal peptide" evidence="1">
    <location>
        <begin position="1"/>
        <end position="25"/>
    </location>
</feature>
<gene>
    <name evidence="2" type="ORF">EXM22_06130</name>
</gene>
<dbReference type="AlphaFoldDB" id="A0A5C1QHH1"/>
<dbReference type="OrthoDB" id="9853145at2"/>
<reference evidence="2 3" key="1">
    <citation type="submission" date="2019-02" db="EMBL/GenBank/DDBJ databases">
        <title>Complete Genome Sequence and Methylome Analysis of free living Spirochaetas.</title>
        <authorList>
            <person name="Fomenkov A."/>
            <person name="Dubinina G."/>
            <person name="Leshcheva N."/>
            <person name="Mikheeva N."/>
            <person name="Grabovich M."/>
            <person name="Vincze T."/>
            <person name="Roberts R.J."/>
        </authorList>
    </citation>
    <scope>NUCLEOTIDE SEQUENCE [LARGE SCALE GENOMIC DNA]</scope>
    <source>
        <strain evidence="2 3">K2</strain>
    </source>
</reference>
<protein>
    <submittedName>
        <fullName evidence="2">Uncharacterized protein</fullName>
    </submittedName>
</protein>
<dbReference type="KEGG" id="ock:EXM22_06130"/>
<accession>A0A5C1QHH1</accession>